<feature type="domain" description="RNA polymerase sigma-70 region 2" evidence="5">
    <location>
        <begin position="24"/>
        <end position="88"/>
    </location>
</feature>
<dbReference type="InterPro" id="IPR013325">
    <property type="entry name" value="RNA_pol_sigma_r2"/>
</dbReference>
<dbReference type="SUPFAM" id="SSF88946">
    <property type="entry name" value="Sigma2 domain of RNA polymerase sigma factors"/>
    <property type="match status" value="1"/>
</dbReference>
<evidence type="ECO:0000259" key="6">
    <source>
        <dbReference type="Pfam" id="PF08281"/>
    </source>
</evidence>
<accession>A0A2T5YFX0</accession>
<dbReference type="Pfam" id="PF04542">
    <property type="entry name" value="Sigma70_r2"/>
    <property type="match status" value="1"/>
</dbReference>
<dbReference type="InterPro" id="IPR013324">
    <property type="entry name" value="RNA_pol_sigma_r3/r4-like"/>
</dbReference>
<dbReference type="Gene3D" id="1.10.10.10">
    <property type="entry name" value="Winged helix-like DNA-binding domain superfamily/Winged helix DNA-binding domain"/>
    <property type="match status" value="1"/>
</dbReference>
<evidence type="ECO:0000256" key="1">
    <source>
        <dbReference type="ARBA" id="ARBA00010641"/>
    </source>
</evidence>
<keyword evidence="2" id="KW-0805">Transcription regulation</keyword>
<dbReference type="GO" id="GO:0006352">
    <property type="term" value="P:DNA-templated transcription initiation"/>
    <property type="evidence" value="ECO:0007669"/>
    <property type="project" value="InterPro"/>
</dbReference>
<organism evidence="7 8">
    <name type="scientific">Pontibacter mucosus</name>
    <dbReference type="NCBI Taxonomy" id="1649266"/>
    <lineage>
        <taxon>Bacteria</taxon>
        <taxon>Pseudomonadati</taxon>
        <taxon>Bacteroidota</taxon>
        <taxon>Cytophagia</taxon>
        <taxon>Cytophagales</taxon>
        <taxon>Hymenobacteraceae</taxon>
        <taxon>Pontibacter</taxon>
    </lineage>
</organism>
<dbReference type="RefSeq" id="WP_108212114.1">
    <property type="nucleotide sequence ID" value="NZ_QBKI01000006.1"/>
</dbReference>
<keyword evidence="4" id="KW-0804">Transcription</keyword>
<evidence type="ECO:0000313" key="7">
    <source>
        <dbReference type="EMBL" id="PTX18229.1"/>
    </source>
</evidence>
<evidence type="ECO:0000256" key="3">
    <source>
        <dbReference type="ARBA" id="ARBA00023082"/>
    </source>
</evidence>
<reference evidence="7 8" key="1">
    <citation type="submission" date="2018-04" db="EMBL/GenBank/DDBJ databases">
        <title>Genomic Encyclopedia of Archaeal and Bacterial Type Strains, Phase II (KMG-II): from individual species to whole genera.</title>
        <authorList>
            <person name="Goeker M."/>
        </authorList>
    </citation>
    <scope>NUCLEOTIDE SEQUENCE [LARGE SCALE GENOMIC DNA]</scope>
    <source>
        <strain evidence="7 8">DSM 100162</strain>
    </source>
</reference>
<comment type="caution">
    <text evidence="7">The sequence shown here is derived from an EMBL/GenBank/DDBJ whole genome shotgun (WGS) entry which is preliminary data.</text>
</comment>
<dbReference type="InterPro" id="IPR039425">
    <property type="entry name" value="RNA_pol_sigma-70-like"/>
</dbReference>
<dbReference type="OrthoDB" id="764811at2"/>
<dbReference type="EMBL" id="QBKI01000006">
    <property type="protein sequence ID" value="PTX18229.1"/>
    <property type="molecule type" value="Genomic_DNA"/>
</dbReference>
<dbReference type="SUPFAM" id="SSF88659">
    <property type="entry name" value="Sigma3 and sigma4 domains of RNA polymerase sigma factors"/>
    <property type="match status" value="1"/>
</dbReference>
<dbReference type="InterPro" id="IPR007627">
    <property type="entry name" value="RNA_pol_sigma70_r2"/>
</dbReference>
<evidence type="ECO:0000256" key="2">
    <source>
        <dbReference type="ARBA" id="ARBA00023015"/>
    </source>
</evidence>
<keyword evidence="3" id="KW-0731">Sigma factor</keyword>
<feature type="domain" description="RNA polymerase sigma factor 70 region 4 type 2" evidence="6">
    <location>
        <begin position="121"/>
        <end position="173"/>
    </location>
</feature>
<dbReference type="PANTHER" id="PTHR43133:SF46">
    <property type="entry name" value="RNA POLYMERASE SIGMA-70 FACTOR ECF SUBFAMILY"/>
    <property type="match status" value="1"/>
</dbReference>
<sequence length="193" mass="22508">MKNLPDTDLFKLVQQDDERAFTVLFDRYKVILFRHVLKRTGSEDEASEILQNIFLSLWKNRGSIVIEESLSPYLIGAARKSVLALYASSQKELKQVHVLLEQPAQVTYPREEYIIAEELEQQLRRELARMPETMKKAFELSRYEHLSVREIANILNLSEQTVKNNITLALQRLRGKLKPSQFIHVAPFLHFLS</sequence>
<name>A0A2T5YFX0_9BACT</name>
<dbReference type="Proteomes" id="UP000244225">
    <property type="component" value="Unassembled WGS sequence"/>
</dbReference>
<dbReference type="AlphaFoldDB" id="A0A2T5YFX0"/>
<proteinExistence type="inferred from homology"/>
<evidence type="ECO:0000313" key="8">
    <source>
        <dbReference type="Proteomes" id="UP000244225"/>
    </source>
</evidence>
<protein>
    <submittedName>
        <fullName evidence="7">RNA polymerase sigma-70 factor (ECF subfamily)</fullName>
    </submittedName>
</protein>
<dbReference type="InterPro" id="IPR013249">
    <property type="entry name" value="RNA_pol_sigma70_r4_t2"/>
</dbReference>
<dbReference type="NCBIfam" id="TIGR02937">
    <property type="entry name" value="sigma70-ECF"/>
    <property type="match status" value="1"/>
</dbReference>
<keyword evidence="8" id="KW-1185">Reference proteome</keyword>
<comment type="similarity">
    <text evidence="1">Belongs to the sigma-70 factor family. ECF subfamily.</text>
</comment>
<gene>
    <name evidence="7" type="ORF">C8N40_10628</name>
</gene>
<dbReference type="GO" id="GO:0003677">
    <property type="term" value="F:DNA binding"/>
    <property type="evidence" value="ECO:0007669"/>
    <property type="project" value="InterPro"/>
</dbReference>
<dbReference type="InterPro" id="IPR036388">
    <property type="entry name" value="WH-like_DNA-bd_sf"/>
</dbReference>
<dbReference type="Pfam" id="PF08281">
    <property type="entry name" value="Sigma70_r4_2"/>
    <property type="match status" value="1"/>
</dbReference>
<evidence type="ECO:0000256" key="4">
    <source>
        <dbReference type="ARBA" id="ARBA00023163"/>
    </source>
</evidence>
<dbReference type="GO" id="GO:0016987">
    <property type="term" value="F:sigma factor activity"/>
    <property type="evidence" value="ECO:0007669"/>
    <property type="project" value="UniProtKB-KW"/>
</dbReference>
<evidence type="ECO:0000259" key="5">
    <source>
        <dbReference type="Pfam" id="PF04542"/>
    </source>
</evidence>
<dbReference type="InterPro" id="IPR014284">
    <property type="entry name" value="RNA_pol_sigma-70_dom"/>
</dbReference>
<dbReference type="PANTHER" id="PTHR43133">
    <property type="entry name" value="RNA POLYMERASE ECF-TYPE SIGMA FACTO"/>
    <property type="match status" value="1"/>
</dbReference>
<dbReference type="Gene3D" id="1.10.1740.10">
    <property type="match status" value="1"/>
</dbReference>